<reference evidence="1" key="1">
    <citation type="journal article" date="2020" name="mSystems">
        <title>Genome- and Community-Level Interaction Insights into Carbon Utilization and Element Cycling Functions of Hydrothermarchaeota in Hydrothermal Sediment.</title>
        <authorList>
            <person name="Zhou Z."/>
            <person name="Liu Y."/>
            <person name="Xu W."/>
            <person name="Pan J."/>
            <person name="Luo Z.H."/>
            <person name="Li M."/>
        </authorList>
    </citation>
    <scope>NUCLEOTIDE SEQUENCE [LARGE SCALE GENOMIC DNA]</scope>
    <source>
        <strain evidence="1">SpSt-780</strain>
    </source>
</reference>
<evidence type="ECO:0000313" key="1">
    <source>
        <dbReference type="EMBL" id="HGW92232.1"/>
    </source>
</evidence>
<sequence length="325" mass="37401">MIRLKKNKKSLNKKIYSKIFYKFLFFLIILFFINQFCYGEENEFLIDTNVVYMEEEGYQRSPSVAFDGTDYLVVWEDYRNNSWDIYGARVDTSGIVLDPSGIPISVINGDQEEPSVAFDGVNYLVVWQDNRNGSDYDIYCARVSKSGIVIDTLEIPVCTASNHQKSPSVLFDGRDYLIVWEDYRNGYYSDIYGVRLDTSGIILDSFPVSTQSKDQLSPVIASGSGQFLIIYSGWTDAINGHPVNTMRIWGHLLSFTGIEDERKNIKIIFSDYLVIKGLEDKKIKVYDITGSLCGEYYGNRIGYNLKNGIYFIKIKERFYKVIKIR</sequence>
<proteinExistence type="predicted"/>
<dbReference type="EMBL" id="DTHG01000083">
    <property type="protein sequence ID" value="HGW92232.1"/>
    <property type="molecule type" value="Genomic_DNA"/>
</dbReference>
<name>A0A7C4UDB5_UNCW3</name>
<gene>
    <name evidence="1" type="ORF">ENV67_06820</name>
</gene>
<accession>A0A7C4UDB5</accession>
<organism evidence="1">
    <name type="scientific">candidate division WOR-3 bacterium</name>
    <dbReference type="NCBI Taxonomy" id="2052148"/>
    <lineage>
        <taxon>Bacteria</taxon>
        <taxon>Bacteria division WOR-3</taxon>
    </lineage>
</organism>
<dbReference type="AlphaFoldDB" id="A0A7C4UDB5"/>
<protein>
    <recommendedName>
        <fullName evidence="2">T9SS type A sorting domain-containing protein</fullName>
    </recommendedName>
</protein>
<comment type="caution">
    <text evidence="1">The sequence shown here is derived from an EMBL/GenBank/DDBJ whole genome shotgun (WGS) entry which is preliminary data.</text>
</comment>
<evidence type="ECO:0008006" key="2">
    <source>
        <dbReference type="Google" id="ProtNLM"/>
    </source>
</evidence>